<dbReference type="Proteomes" id="UP000222542">
    <property type="component" value="Unassembled WGS sequence"/>
</dbReference>
<proteinExistence type="predicted"/>
<keyword evidence="3" id="KW-1185">Reference proteome</keyword>
<keyword evidence="1" id="KW-0433">Leucine-rich repeat</keyword>
<dbReference type="Gene3D" id="1.10.8.430">
    <property type="entry name" value="Helical domain of apoptotic protease-activating factors"/>
    <property type="match status" value="1"/>
</dbReference>
<reference evidence="2 3" key="2">
    <citation type="journal article" date="2017" name="Genome Biol.">
        <title>New reference genome sequences of hot pepper reveal the massive evolution of plant disease-resistance genes by retroduplication.</title>
        <authorList>
            <person name="Kim S."/>
            <person name="Park J."/>
            <person name="Yeom S.I."/>
            <person name="Kim Y.M."/>
            <person name="Seo E."/>
            <person name="Kim K.T."/>
            <person name="Kim M.S."/>
            <person name="Lee J.M."/>
            <person name="Cheong K."/>
            <person name="Shin H.S."/>
            <person name="Kim S.B."/>
            <person name="Han K."/>
            <person name="Lee J."/>
            <person name="Park M."/>
            <person name="Lee H.A."/>
            <person name="Lee H.Y."/>
            <person name="Lee Y."/>
            <person name="Oh S."/>
            <person name="Lee J.H."/>
            <person name="Choi E."/>
            <person name="Choi E."/>
            <person name="Lee S.E."/>
            <person name="Jeon J."/>
            <person name="Kim H."/>
            <person name="Choi G."/>
            <person name="Song H."/>
            <person name="Lee J."/>
            <person name="Lee S.C."/>
            <person name="Kwon J.K."/>
            <person name="Lee H.Y."/>
            <person name="Koo N."/>
            <person name="Hong Y."/>
            <person name="Kim R.W."/>
            <person name="Kang W.H."/>
            <person name="Huh J.H."/>
            <person name="Kang B.C."/>
            <person name="Yang T.J."/>
            <person name="Lee Y.H."/>
            <person name="Bennetzen J.L."/>
            <person name="Choi D."/>
        </authorList>
    </citation>
    <scope>NUCLEOTIDE SEQUENCE [LARGE SCALE GENOMIC DNA]</scope>
    <source>
        <strain evidence="3">cv. CM334</strain>
    </source>
</reference>
<dbReference type="EMBL" id="AYRZ02000006">
    <property type="protein sequence ID" value="PHT77842.1"/>
    <property type="molecule type" value="Genomic_DNA"/>
</dbReference>
<dbReference type="AlphaFoldDB" id="A0A2G2Z770"/>
<dbReference type="InterPro" id="IPR042197">
    <property type="entry name" value="Apaf_helical"/>
</dbReference>
<dbReference type="SUPFAM" id="SSF52540">
    <property type="entry name" value="P-loop containing nucleoside triphosphate hydrolases"/>
    <property type="match status" value="1"/>
</dbReference>
<evidence type="ECO:0000313" key="2">
    <source>
        <dbReference type="EMBL" id="PHT77842.1"/>
    </source>
</evidence>
<sequence length="168" mass="18975">MKARGVGLEESWELLEKREFGEEICLDELLDVGKEIVQNCKGLPLVVDLIAGVIAGLEKTKSVWIEVRNNLNPFSLNSEVDVMKDDPDGVQDECAVCFSRLLSTHVHHSLTSLVLSADLDMMIRQSYKLQWLSVRGYVDEIGLEDIATDCKDLETLGHLLMRKNRMFP</sequence>
<name>A0A2G2Z770_CAPAN</name>
<dbReference type="Gramene" id="PHT77842">
    <property type="protein sequence ID" value="PHT77842"/>
    <property type="gene ID" value="T459_15894"/>
</dbReference>
<dbReference type="InterPro" id="IPR027417">
    <property type="entry name" value="P-loop_NTPase"/>
</dbReference>
<dbReference type="GO" id="GO:0043531">
    <property type="term" value="F:ADP binding"/>
    <property type="evidence" value="ECO:0007669"/>
    <property type="project" value="InterPro"/>
</dbReference>
<organism evidence="2 3">
    <name type="scientific">Capsicum annuum</name>
    <name type="common">Capsicum pepper</name>
    <dbReference type="NCBI Taxonomy" id="4072"/>
    <lineage>
        <taxon>Eukaryota</taxon>
        <taxon>Viridiplantae</taxon>
        <taxon>Streptophyta</taxon>
        <taxon>Embryophyta</taxon>
        <taxon>Tracheophyta</taxon>
        <taxon>Spermatophyta</taxon>
        <taxon>Magnoliopsida</taxon>
        <taxon>eudicotyledons</taxon>
        <taxon>Gunneridae</taxon>
        <taxon>Pentapetalae</taxon>
        <taxon>asterids</taxon>
        <taxon>lamiids</taxon>
        <taxon>Solanales</taxon>
        <taxon>Solanaceae</taxon>
        <taxon>Solanoideae</taxon>
        <taxon>Capsiceae</taxon>
        <taxon>Capsicum</taxon>
    </lineage>
</organism>
<protein>
    <submittedName>
        <fullName evidence="2">Uncharacterized protein</fullName>
    </submittedName>
</protein>
<evidence type="ECO:0000256" key="1">
    <source>
        <dbReference type="ARBA" id="ARBA00022614"/>
    </source>
</evidence>
<reference evidence="2 3" key="1">
    <citation type="journal article" date="2014" name="Nat. Genet.">
        <title>Genome sequence of the hot pepper provides insights into the evolution of pungency in Capsicum species.</title>
        <authorList>
            <person name="Kim S."/>
            <person name="Park M."/>
            <person name="Yeom S.I."/>
            <person name="Kim Y.M."/>
            <person name="Lee J.M."/>
            <person name="Lee H.A."/>
            <person name="Seo E."/>
            <person name="Choi J."/>
            <person name="Cheong K."/>
            <person name="Kim K.T."/>
            <person name="Jung K."/>
            <person name="Lee G.W."/>
            <person name="Oh S.K."/>
            <person name="Bae C."/>
            <person name="Kim S.B."/>
            <person name="Lee H.Y."/>
            <person name="Kim S.Y."/>
            <person name="Kim M.S."/>
            <person name="Kang B.C."/>
            <person name="Jo Y.D."/>
            <person name="Yang H.B."/>
            <person name="Jeong H.J."/>
            <person name="Kang W.H."/>
            <person name="Kwon J.K."/>
            <person name="Shin C."/>
            <person name="Lim J.Y."/>
            <person name="Park J.H."/>
            <person name="Huh J.H."/>
            <person name="Kim J.S."/>
            <person name="Kim B.D."/>
            <person name="Cohen O."/>
            <person name="Paran I."/>
            <person name="Suh M.C."/>
            <person name="Lee S.B."/>
            <person name="Kim Y.K."/>
            <person name="Shin Y."/>
            <person name="Noh S.J."/>
            <person name="Park J."/>
            <person name="Seo Y.S."/>
            <person name="Kwon S.Y."/>
            <person name="Kim H.A."/>
            <person name="Park J.M."/>
            <person name="Kim H.J."/>
            <person name="Choi S.B."/>
            <person name="Bosland P.W."/>
            <person name="Reeves G."/>
            <person name="Jo S.H."/>
            <person name="Lee B.W."/>
            <person name="Cho H.T."/>
            <person name="Choi H.S."/>
            <person name="Lee M.S."/>
            <person name="Yu Y."/>
            <person name="Do Choi Y."/>
            <person name="Park B.S."/>
            <person name="van Deynze A."/>
            <person name="Ashrafi H."/>
            <person name="Hill T."/>
            <person name="Kim W.T."/>
            <person name="Pai H.S."/>
            <person name="Ahn H.K."/>
            <person name="Yeam I."/>
            <person name="Giovannoni J.J."/>
            <person name="Rose J.K."/>
            <person name="Sorensen I."/>
            <person name="Lee S.J."/>
            <person name="Kim R.W."/>
            <person name="Choi I.Y."/>
            <person name="Choi B.S."/>
            <person name="Lim J.S."/>
            <person name="Lee Y.H."/>
            <person name="Choi D."/>
        </authorList>
    </citation>
    <scope>NUCLEOTIDE SEQUENCE [LARGE SCALE GENOMIC DNA]</scope>
    <source>
        <strain evidence="3">cv. CM334</strain>
    </source>
</reference>
<evidence type="ECO:0000313" key="3">
    <source>
        <dbReference type="Proteomes" id="UP000222542"/>
    </source>
</evidence>
<gene>
    <name evidence="2" type="ORF">T459_15894</name>
</gene>
<accession>A0A2G2Z770</accession>
<comment type="caution">
    <text evidence="2">The sequence shown here is derived from an EMBL/GenBank/DDBJ whole genome shotgun (WGS) entry which is preliminary data.</text>
</comment>